<dbReference type="Pfam" id="PF25597">
    <property type="entry name" value="SH3_retrovirus"/>
    <property type="match status" value="1"/>
</dbReference>
<evidence type="ECO:0000256" key="1">
    <source>
        <dbReference type="SAM" id="MobiDB-lite"/>
    </source>
</evidence>
<evidence type="ECO:0000259" key="2">
    <source>
        <dbReference type="PROSITE" id="PS50994"/>
    </source>
</evidence>
<dbReference type="SUPFAM" id="SSF57756">
    <property type="entry name" value="Retrovirus zinc finger-like domains"/>
    <property type="match status" value="1"/>
</dbReference>
<dbReference type="EMBL" id="JACGWL010000570">
    <property type="protein sequence ID" value="KAK4383398.1"/>
    <property type="molecule type" value="Genomic_DNA"/>
</dbReference>
<dbReference type="AlphaFoldDB" id="A0AAE1T724"/>
<comment type="caution">
    <text evidence="3">The sequence shown here is derived from an EMBL/GenBank/DDBJ whole genome shotgun (WGS) entry which is preliminary data.</text>
</comment>
<dbReference type="Proteomes" id="UP001289374">
    <property type="component" value="Unassembled WGS sequence"/>
</dbReference>
<dbReference type="PANTHER" id="PTHR11439:SF467">
    <property type="entry name" value="INTEGRASE CATALYTIC DOMAIN-CONTAINING PROTEIN"/>
    <property type="match status" value="1"/>
</dbReference>
<dbReference type="GO" id="GO:0008270">
    <property type="term" value="F:zinc ion binding"/>
    <property type="evidence" value="ECO:0007669"/>
    <property type="project" value="InterPro"/>
</dbReference>
<dbReference type="SUPFAM" id="SSF53098">
    <property type="entry name" value="Ribonuclease H-like"/>
    <property type="match status" value="1"/>
</dbReference>
<dbReference type="InterPro" id="IPR036397">
    <property type="entry name" value="RNaseH_sf"/>
</dbReference>
<dbReference type="PROSITE" id="PS50994">
    <property type="entry name" value="INTEGRASE"/>
    <property type="match status" value="1"/>
</dbReference>
<dbReference type="InterPro" id="IPR036875">
    <property type="entry name" value="Znf_CCHC_sf"/>
</dbReference>
<evidence type="ECO:0000313" key="4">
    <source>
        <dbReference type="Proteomes" id="UP001289374"/>
    </source>
</evidence>
<dbReference type="Gene3D" id="4.10.60.10">
    <property type="entry name" value="Zinc finger, CCHC-type"/>
    <property type="match status" value="1"/>
</dbReference>
<reference evidence="3" key="1">
    <citation type="submission" date="2020-06" db="EMBL/GenBank/DDBJ databases">
        <authorList>
            <person name="Li T."/>
            <person name="Hu X."/>
            <person name="Zhang T."/>
            <person name="Song X."/>
            <person name="Zhang H."/>
            <person name="Dai N."/>
            <person name="Sheng W."/>
            <person name="Hou X."/>
            <person name="Wei L."/>
        </authorList>
    </citation>
    <scope>NUCLEOTIDE SEQUENCE</scope>
    <source>
        <strain evidence="3">K16</strain>
        <tissue evidence="3">Leaf</tissue>
    </source>
</reference>
<reference evidence="3" key="2">
    <citation type="journal article" date="2024" name="Plant">
        <title>Genomic evolution and insights into agronomic trait innovations of Sesamum species.</title>
        <authorList>
            <person name="Miao H."/>
            <person name="Wang L."/>
            <person name="Qu L."/>
            <person name="Liu H."/>
            <person name="Sun Y."/>
            <person name="Le M."/>
            <person name="Wang Q."/>
            <person name="Wei S."/>
            <person name="Zheng Y."/>
            <person name="Lin W."/>
            <person name="Duan Y."/>
            <person name="Cao H."/>
            <person name="Xiong S."/>
            <person name="Wang X."/>
            <person name="Wei L."/>
            <person name="Li C."/>
            <person name="Ma Q."/>
            <person name="Ju M."/>
            <person name="Zhao R."/>
            <person name="Li G."/>
            <person name="Mu C."/>
            <person name="Tian Q."/>
            <person name="Mei H."/>
            <person name="Zhang T."/>
            <person name="Gao T."/>
            <person name="Zhang H."/>
        </authorList>
    </citation>
    <scope>NUCLEOTIDE SEQUENCE</scope>
    <source>
        <strain evidence="3">K16</strain>
    </source>
</reference>
<sequence length="451" mass="51993">MGTQKQSGANDICAHYREKGHWKRDCPKLPPKQGAIKKQKAKIKRLVDSKSLEIDNLDNLPAYQGREYLSGEFLYYLKENGIVSHWTPPGMPQLNGVEERRNRTLSDIVRFIGYPKETAGYYFYGPSEQNVFDLRNAVFLERGFPVDTRRDELILKESSEAPQSNVGTSSTPTVSTDNVPVLRRTYGEAMLDINSEKWLEAMKSEIESMSSNQVWTLLDRPKGVKLVGCKWVYNMDVKIAFLNSFIEEEIYIDQPKGFTIVGERAKVLWDYDFVKNNFDSCVYKKVSGSSIAFLVLYVNYILLIGNDIKMDRSKRMLGMTKNLYVEKVLKRFKMEHCKRRLLSMRHGVKLSKKQSLKTDEEFKRMLDVPYASAIGIIQYVVQRTRPDVAYSLSVMRRYQACDGETHWTAVKTILKYLRRSKDMFLVYDGGELILEGYSNASFQSDDDDAKS</sequence>
<name>A0AAE1T724_9LAMI</name>
<dbReference type="InterPro" id="IPR057670">
    <property type="entry name" value="SH3_retrovirus"/>
</dbReference>
<protein>
    <submittedName>
        <fullName evidence="3">Retrovirus-related Pol polyprotein from transposon RE2</fullName>
    </submittedName>
</protein>
<proteinExistence type="predicted"/>
<keyword evidence="4" id="KW-1185">Reference proteome</keyword>
<evidence type="ECO:0000313" key="3">
    <source>
        <dbReference type="EMBL" id="KAK4383398.1"/>
    </source>
</evidence>
<dbReference type="GO" id="GO:0003676">
    <property type="term" value="F:nucleic acid binding"/>
    <property type="evidence" value="ECO:0007669"/>
    <property type="project" value="InterPro"/>
</dbReference>
<dbReference type="InterPro" id="IPR001584">
    <property type="entry name" value="Integrase_cat-core"/>
</dbReference>
<dbReference type="GO" id="GO:0015074">
    <property type="term" value="P:DNA integration"/>
    <property type="evidence" value="ECO:0007669"/>
    <property type="project" value="InterPro"/>
</dbReference>
<gene>
    <name evidence="3" type="ORF">Sango_2779600</name>
</gene>
<dbReference type="InterPro" id="IPR012337">
    <property type="entry name" value="RNaseH-like_sf"/>
</dbReference>
<feature type="domain" description="Integrase catalytic" evidence="2">
    <location>
        <begin position="58"/>
        <end position="170"/>
    </location>
</feature>
<feature type="compositionally biased region" description="Polar residues" evidence="1">
    <location>
        <begin position="160"/>
        <end position="177"/>
    </location>
</feature>
<feature type="region of interest" description="Disordered" evidence="1">
    <location>
        <begin position="157"/>
        <end position="177"/>
    </location>
</feature>
<dbReference type="PANTHER" id="PTHR11439">
    <property type="entry name" value="GAG-POL-RELATED RETROTRANSPOSON"/>
    <property type="match status" value="1"/>
</dbReference>
<dbReference type="Gene3D" id="3.30.420.10">
    <property type="entry name" value="Ribonuclease H-like superfamily/Ribonuclease H"/>
    <property type="match status" value="1"/>
</dbReference>
<accession>A0AAE1T724</accession>
<organism evidence="3 4">
    <name type="scientific">Sesamum angolense</name>
    <dbReference type="NCBI Taxonomy" id="2727404"/>
    <lineage>
        <taxon>Eukaryota</taxon>
        <taxon>Viridiplantae</taxon>
        <taxon>Streptophyta</taxon>
        <taxon>Embryophyta</taxon>
        <taxon>Tracheophyta</taxon>
        <taxon>Spermatophyta</taxon>
        <taxon>Magnoliopsida</taxon>
        <taxon>eudicotyledons</taxon>
        <taxon>Gunneridae</taxon>
        <taxon>Pentapetalae</taxon>
        <taxon>asterids</taxon>
        <taxon>lamiids</taxon>
        <taxon>Lamiales</taxon>
        <taxon>Pedaliaceae</taxon>
        <taxon>Sesamum</taxon>
    </lineage>
</organism>